<dbReference type="AlphaFoldDB" id="A0A1B7TK60"/>
<dbReference type="Pfam" id="PF00400">
    <property type="entry name" value="WD40"/>
    <property type="match status" value="2"/>
</dbReference>
<dbReference type="InterPro" id="IPR001680">
    <property type="entry name" value="WD40_rpt"/>
</dbReference>
<dbReference type="SUPFAM" id="SSF50978">
    <property type="entry name" value="WD40 repeat-like"/>
    <property type="match status" value="1"/>
</dbReference>
<sequence>MFKLKVNTLVTNEIRVDNINLENSSSNILTFYEGYTKYINTIRAKTTNETDGIMSLELSKQIEILKINEIDEEIKLLNKKRAQLLNNIASIEQEELKQRAFEKNDIKKLEKANKKSRILENINEEEVEPKVESTITDKMQSFSSQILPKNNIKHTQSEFVRNKSVRKITPILQNYYKPLSLINKYTLPTDDGLKLLDFDIPFSQLFSVTTNKPTIISSYSLSNCSTNTKNETDGNESNNKLDSKLLSEYIGHKGSITCLQYKSNILITGAKDAVLNVYNCEDKNSYDSEFESISPAALLDSHIDEVTCLSYDGHTLVSGSQDRTVRQWDLNKMCCVNTLDLNFIRNYYQVENTSLSSASITPGNNSYMTNSAGGMRSRSDSVVSRSASVFDFNAIMNGTNNYAENSVETLCTPTIVTSAELMKQNSNESSTSNSIVPSTSAIQVIPKFISQLQVYDAALATGTSDGVVRLWDIRAQRIMRQLPSNVFSSSGNISICDMKFDSHQLLTSNYSDELMIWDLRMGKVLKVLKIGNNNTKNLGVQFEIDKKKVVIKDNNTGAIYLYDRKTNDFVDWKEKAAEHDLFDVECIRLKGGYLLEGYNSGIVKSWAI</sequence>
<evidence type="ECO:0000313" key="6">
    <source>
        <dbReference type="Proteomes" id="UP000092321"/>
    </source>
</evidence>
<dbReference type="GO" id="GO:0005634">
    <property type="term" value="C:nucleus"/>
    <property type="evidence" value="ECO:0007669"/>
    <property type="project" value="TreeGrafter"/>
</dbReference>
<comment type="caution">
    <text evidence="5">The sequence shown here is derived from an EMBL/GenBank/DDBJ whole genome shotgun (WGS) entry which is preliminary data.</text>
</comment>
<accession>A0A1B7TK60</accession>
<keyword evidence="6" id="KW-1185">Reference proteome</keyword>
<gene>
    <name evidence="5" type="ORF">HANVADRAFT_51031</name>
</gene>
<evidence type="ECO:0000313" key="5">
    <source>
        <dbReference type="EMBL" id="OBA29099.1"/>
    </source>
</evidence>
<evidence type="ECO:0000256" key="1">
    <source>
        <dbReference type="ARBA" id="ARBA00022574"/>
    </source>
</evidence>
<evidence type="ECO:0000256" key="2">
    <source>
        <dbReference type="ARBA" id="ARBA00022737"/>
    </source>
</evidence>
<dbReference type="PANTHER" id="PTHR22847">
    <property type="entry name" value="WD40 REPEAT PROTEIN"/>
    <property type="match status" value="1"/>
</dbReference>
<dbReference type="InterPro" id="IPR036322">
    <property type="entry name" value="WD40_repeat_dom_sf"/>
</dbReference>
<organism evidence="5 6">
    <name type="scientific">Hanseniaspora valbyensis NRRL Y-1626</name>
    <dbReference type="NCBI Taxonomy" id="766949"/>
    <lineage>
        <taxon>Eukaryota</taxon>
        <taxon>Fungi</taxon>
        <taxon>Dikarya</taxon>
        <taxon>Ascomycota</taxon>
        <taxon>Saccharomycotina</taxon>
        <taxon>Saccharomycetes</taxon>
        <taxon>Saccharomycodales</taxon>
        <taxon>Saccharomycodaceae</taxon>
        <taxon>Hanseniaspora</taxon>
    </lineage>
</organism>
<protein>
    <submittedName>
        <fullName evidence="5">WD40 repeat-like protein</fullName>
    </submittedName>
</protein>
<dbReference type="Gene3D" id="2.130.10.10">
    <property type="entry name" value="YVTN repeat-like/Quinoprotein amine dehydrogenase"/>
    <property type="match status" value="2"/>
</dbReference>
<name>A0A1B7TK60_9ASCO</name>
<evidence type="ECO:0000256" key="3">
    <source>
        <dbReference type="PROSITE-ProRule" id="PRU00221"/>
    </source>
</evidence>
<dbReference type="Proteomes" id="UP000092321">
    <property type="component" value="Unassembled WGS sequence"/>
</dbReference>
<dbReference type="PRINTS" id="PR00320">
    <property type="entry name" value="GPROTEINBRPT"/>
</dbReference>
<dbReference type="PROSITE" id="PS50082">
    <property type="entry name" value="WD_REPEATS_2"/>
    <property type="match status" value="2"/>
</dbReference>
<keyword evidence="4" id="KW-0175">Coiled coil</keyword>
<dbReference type="InterPro" id="IPR019775">
    <property type="entry name" value="WD40_repeat_CS"/>
</dbReference>
<dbReference type="EMBL" id="LXPE01000001">
    <property type="protein sequence ID" value="OBA29099.1"/>
    <property type="molecule type" value="Genomic_DNA"/>
</dbReference>
<dbReference type="PANTHER" id="PTHR22847:SF637">
    <property type="entry name" value="WD REPEAT DOMAIN 5B"/>
    <property type="match status" value="1"/>
</dbReference>
<dbReference type="SMART" id="SM00320">
    <property type="entry name" value="WD40"/>
    <property type="match status" value="4"/>
</dbReference>
<reference evidence="6" key="1">
    <citation type="journal article" date="2016" name="Proc. Natl. Acad. Sci. U.S.A.">
        <title>Comparative genomics of biotechnologically important yeasts.</title>
        <authorList>
            <person name="Riley R."/>
            <person name="Haridas S."/>
            <person name="Wolfe K.H."/>
            <person name="Lopes M.R."/>
            <person name="Hittinger C.T."/>
            <person name="Goeker M."/>
            <person name="Salamov A.A."/>
            <person name="Wisecaver J.H."/>
            <person name="Long T.M."/>
            <person name="Calvey C.H."/>
            <person name="Aerts A.L."/>
            <person name="Barry K.W."/>
            <person name="Choi C."/>
            <person name="Clum A."/>
            <person name="Coughlan A.Y."/>
            <person name="Deshpande S."/>
            <person name="Douglass A.P."/>
            <person name="Hanson S.J."/>
            <person name="Klenk H.-P."/>
            <person name="LaButti K.M."/>
            <person name="Lapidus A."/>
            <person name="Lindquist E.A."/>
            <person name="Lipzen A.M."/>
            <person name="Meier-Kolthoff J.P."/>
            <person name="Ohm R.A."/>
            <person name="Otillar R.P."/>
            <person name="Pangilinan J.L."/>
            <person name="Peng Y."/>
            <person name="Rokas A."/>
            <person name="Rosa C.A."/>
            <person name="Scheuner C."/>
            <person name="Sibirny A.A."/>
            <person name="Slot J.C."/>
            <person name="Stielow J.B."/>
            <person name="Sun H."/>
            <person name="Kurtzman C.P."/>
            <person name="Blackwell M."/>
            <person name="Grigoriev I.V."/>
            <person name="Jeffries T.W."/>
        </authorList>
    </citation>
    <scope>NUCLEOTIDE SEQUENCE [LARGE SCALE GENOMIC DNA]</scope>
    <source>
        <strain evidence="6">NRRL Y-1626</strain>
    </source>
</reference>
<feature type="repeat" description="WD" evidence="3">
    <location>
        <begin position="459"/>
        <end position="481"/>
    </location>
</feature>
<dbReference type="PROSITE" id="PS50294">
    <property type="entry name" value="WD_REPEATS_REGION"/>
    <property type="match status" value="1"/>
</dbReference>
<dbReference type="InterPro" id="IPR020472">
    <property type="entry name" value="WD40_PAC1"/>
</dbReference>
<proteinExistence type="predicted"/>
<keyword evidence="1 3" id="KW-0853">WD repeat</keyword>
<dbReference type="OrthoDB" id="496at2759"/>
<feature type="repeat" description="WD" evidence="3">
    <location>
        <begin position="299"/>
        <end position="338"/>
    </location>
</feature>
<dbReference type="PROSITE" id="PS00678">
    <property type="entry name" value="WD_REPEATS_1"/>
    <property type="match status" value="1"/>
</dbReference>
<evidence type="ECO:0000256" key="4">
    <source>
        <dbReference type="SAM" id="Coils"/>
    </source>
</evidence>
<dbReference type="InterPro" id="IPR015943">
    <property type="entry name" value="WD40/YVTN_repeat-like_dom_sf"/>
</dbReference>
<feature type="coiled-coil region" evidence="4">
    <location>
        <begin position="67"/>
        <end position="112"/>
    </location>
</feature>
<dbReference type="GO" id="GO:1990234">
    <property type="term" value="C:transferase complex"/>
    <property type="evidence" value="ECO:0007669"/>
    <property type="project" value="UniProtKB-ARBA"/>
</dbReference>
<keyword evidence="2" id="KW-0677">Repeat</keyword>